<sequence>MGIEASLFFGLLGIIIGSFLNVVIYRLPRGESVVFPGSHCTSCGHHLRPWELIPILSFLFLKGRCSLCQTKISWRYPLLELLNGVLYFFATWQDNTGSILQLVINFYFLSTLLVLAAIDWDTFRLPDLFTLPLLVIGIVVGFASPHGLSGWESLGTALGVGGVFWLIAWSYPQGMGFGDVKLIAGLGAFFGVPEIFIAIFIASFVGSIVGLAMISFQMRTFRDQIPFGPYLVLGAWIVFFWGKQIITVYTTLVS</sequence>
<dbReference type="Gene3D" id="1.20.120.1220">
    <property type="match status" value="1"/>
</dbReference>
<dbReference type="GO" id="GO:0032259">
    <property type="term" value="P:methylation"/>
    <property type="evidence" value="ECO:0007669"/>
    <property type="project" value="UniProtKB-KW"/>
</dbReference>
<feature type="domain" description="Prepilin peptidase A24 N-terminal" evidence="12">
    <location>
        <begin position="11"/>
        <end position="93"/>
    </location>
</feature>
<feature type="transmembrane region" description="Helical" evidence="10">
    <location>
        <begin position="6"/>
        <end position="25"/>
    </location>
</feature>
<dbReference type="Pfam" id="PF01478">
    <property type="entry name" value="Peptidase_A24"/>
    <property type="match status" value="1"/>
</dbReference>
<dbReference type="HOGENOM" id="CLU_057101_0_1_9"/>
<keyword evidence="3" id="KW-1003">Cell membrane</keyword>
<feature type="transmembrane region" description="Helical" evidence="10">
    <location>
        <begin position="183"/>
        <end position="216"/>
    </location>
</feature>
<keyword evidence="9" id="KW-0808">Transferase</keyword>
<keyword evidence="9" id="KW-0645">Protease</keyword>
<evidence type="ECO:0000313" key="14">
    <source>
        <dbReference type="Proteomes" id="UP000010797"/>
    </source>
</evidence>
<keyword evidence="4" id="KW-0997">Cell inner membrane</keyword>
<dbReference type="GO" id="GO:0005886">
    <property type="term" value="C:plasma membrane"/>
    <property type="evidence" value="ECO:0007669"/>
    <property type="project" value="UniProtKB-SubCell"/>
</dbReference>
<evidence type="ECO:0000256" key="8">
    <source>
        <dbReference type="RuleBase" id="RU003793"/>
    </source>
</evidence>
<feature type="domain" description="Prepilin type IV endopeptidase peptidase" evidence="11">
    <location>
        <begin position="107"/>
        <end position="211"/>
    </location>
</feature>
<feature type="transmembrane region" description="Helical" evidence="10">
    <location>
        <begin position="98"/>
        <end position="116"/>
    </location>
</feature>
<dbReference type="GO" id="GO:0008168">
    <property type="term" value="F:methyltransferase activity"/>
    <property type="evidence" value="ECO:0007669"/>
    <property type="project" value="UniProtKB-KW"/>
</dbReference>
<dbReference type="PRINTS" id="PR00864">
    <property type="entry name" value="PREPILNPTASE"/>
</dbReference>
<keyword evidence="5 9" id="KW-0812">Transmembrane</keyword>
<dbReference type="InterPro" id="IPR010627">
    <property type="entry name" value="Prepilin_pept_A24_N"/>
</dbReference>
<evidence type="ECO:0000256" key="6">
    <source>
        <dbReference type="ARBA" id="ARBA00022989"/>
    </source>
</evidence>
<evidence type="ECO:0000256" key="2">
    <source>
        <dbReference type="ARBA" id="ARBA00005801"/>
    </source>
</evidence>
<dbReference type="KEGG" id="ddl:Desdi_2448"/>
<comment type="subcellular location">
    <subcellularLocation>
        <location evidence="1">Cell inner membrane</location>
        <topology evidence="1">Multi-pass membrane protein</topology>
    </subcellularLocation>
    <subcellularLocation>
        <location evidence="9">Cell membrane</location>
        <topology evidence="9">Multi-pass membrane protein</topology>
    </subcellularLocation>
</comment>
<dbReference type="InterPro" id="IPR000045">
    <property type="entry name" value="Prepilin_IV_endopep_pep"/>
</dbReference>
<dbReference type="PANTHER" id="PTHR30487:SF0">
    <property type="entry name" value="PREPILIN LEADER PEPTIDASE_N-METHYLTRANSFERASE-RELATED"/>
    <property type="match status" value="1"/>
</dbReference>
<accession>L0F9I7</accession>
<name>L0F9I7_DESDL</name>
<gene>
    <name evidence="13" type="ordered locus">Desdi_2448</name>
</gene>
<comment type="similarity">
    <text evidence="2 8">Belongs to the peptidase A24 family.</text>
</comment>
<keyword evidence="7 10" id="KW-0472">Membrane</keyword>
<dbReference type="eggNOG" id="COG1989">
    <property type="taxonomic scope" value="Bacteria"/>
</dbReference>
<evidence type="ECO:0000256" key="3">
    <source>
        <dbReference type="ARBA" id="ARBA00022475"/>
    </source>
</evidence>
<comment type="function">
    <text evidence="9">Plays an essential role in type IV pili and type II pseudopili formation by proteolytically removing the leader sequence from substrate proteins and subsequently monomethylating the alpha-amino group of the newly exposed N-terminal phenylalanine.</text>
</comment>
<evidence type="ECO:0000256" key="10">
    <source>
        <dbReference type="SAM" id="Phobius"/>
    </source>
</evidence>
<comment type="catalytic activity">
    <reaction evidence="9">
        <text>Typically cleaves a -Gly-|-Phe- bond to release an N-terminal, basic peptide of 5-8 residues from type IV prepilin, and then N-methylates the new N-terminal amino group, the methyl donor being S-adenosyl-L-methionine.</text>
        <dbReference type="EC" id="3.4.23.43"/>
    </reaction>
</comment>
<feature type="transmembrane region" description="Helical" evidence="10">
    <location>
        <begin position="228"/>
        <end position="252"/>
    </location>
</feature>
<protein>
    <recommendedName>
        <fullName evidence="9">Prepilin leader peptidase/N-methyltransferase</fullName>
        <ecNumber evidence="9">2.1.1.-</ecNumber>
        <ecNumber evidence="9">3.4.23.43</ecNumber>
    </recommendedName>
</protein>
<dbReference type="GO" id="GO:0004190">
    <property type="term" value="F:aspartic-type endopeptidase activity"/>
    <property type="evidence" value="ECO:0007669"/>
    <property type="project" value="UniProtKB-EC"/>
</dbReference>
<evidence type="ECO:0000256" key="5">
    <source>
        <dbReference type="ARBA" id="ARBA00022692"/>
    </source>
</evidence>
<keyword evidence="6 10" id="KW-1133">Transmembrane helix</keyword>
<dbReference type="Pfam" id="PF06750">
    <property type="entry name" value="A24_N_bact"/>
    <property type="match status" value="1"/>
</dbReference>
<evidence type="ECO:0000256" key="7">
    <source>
        <dbReference type="ARBA" id="ARBA00023136"/>
    </source>
</evidence>
<keyword evidence="9 13" id="KW-0378">Hydrolase</keyword>
<dbReference type="InterPro" id="IPR050882">
    <property type="entry name" value="Prepilin_peptidase/N-MTase"/>
</dbReference>
<keyword evidence="9" id="KW-0511">Multifunctional enzyme</keyword>
<dbReference type="GO" id="GO:0006465">
    <property type="term" value="P:signal peptide processing"/>
    <property type="evidence" value="ECO:0007669"/>
    <property type="project" value="TreeGrafter"/>
</dbReference>
<evidence type="ECO:0000313" key="13">
    <source>
        <dbReference type="EMBL" id="AGA69872.1"/>
    </source>
</evidence>
<evidence type="ECO:0000259" key="11">
    <source>
        <dbReference type="Pfam" id="PF01478"/>
    </source>
</evidence>
<organism evidence="13 14">
    <name type="scientific">Desulfitobacterium dichloroeliminans (strain LMG P-21439 / DCA1)</name>
    <dbReference type="NCBI Taxonomy" id="871963"/>
    <lineage>
        <taxon>Bacteria</taxon>
        <taxon>Bacillati</taxon>
        <taxon>Bacillota</taxon>
        <taxon>Clostridia</taxon>
        <taxon>Eubacteriales</taxon>
        <taxon>Desulfitobacteriaceae</taxon>
        <taxon>Desulfitobacterium</taxon>
    </lineage>
</organism>
<feature type="transmembrane region" description="Helical" evidence="10">
    <location>
        <begin position="154"/>
        <end position="171"/>
    </location>
</feature>
<feature type="transmembrane region" description="Helical" evidence="10">
    <location>
        <begin position="128"/>
        <end position="148"/>
    </location>
</feature>
<dbReference type="Proteomes" id="UP000010797">
    <property type="component" value="Chromosome"/>
</dbReference>
<dbReference type="InterPro" id="IPR014032">
    <property type="entry name" value="Peptidase_A24A_bac"/>
</dbReference>
<dbReference type="AlphaFoldDB" id="L0F9I7"/>
<dbReference type="STRING" id="871963.Desdi_2448"/>
<keyword evidence="14" id="KW-1185">Reference proteome</keyword>
<keyword evidence="9" id="KW-0489">Methyltransferase</keyword>
<dbReference type="RefSeq" id="WP_015262843.1">
    <property type="nucleotide sequence ID" value="NC_019903.1"/>
</dbReference>
<evidence type="ECO:0000256" key="1">
    <source>
        <dbReference type="ARBA" id="ARBA00004429"/>
    </source>
</evidence>
<proteinExistence type="inferred from homology"/>
<evidence type="ECO:0000256" key="9">
    <source>
        <dbReference type="RuleBase" id="RU003794"/>
    </source>
</evidence>
<dbReference type="EMBL" id="CP003344">
    <property type="protein sequence ID" value="AGA69872.1"/>
    <property type="molecule type" value="Genomic_DNA"/>
</dbReference>
<evidence type="ECO:0000256" key="4">
    <source>
        <dbReference type="ARBA" id="ARBA00022519"/>
    </source>
</evidence>
<dbReference type="EC" id="3.4.23.43" evidence="9"/>
<dbReference type="OrthoDB" id="9789291at2"/>
<evidence type="ECO:0000259" key="12">
    <source>
        <dbReference type="Pfam" id="PF06750"/>
    </source>
</evidence>
<dbReference type="PANTHER" id="PTHR30487">
    <property type="entry name" value="TYPE 4 PREPILIN-LIKE PROTEINS LEADER PEPTIDE-PROCESSING ENZYME"/>
    <property type="match status" value="1"/>
</dbReference>
<reference evidence="14" key="1">
    <citation type="submission" date="2012-02" db="EMBL/GenBank/DDBJ databases">
        <title>Complete sequence of Desulfitobacterium dichloroeliminans LMG P-21439.</title>
        <authorList>
            <person name="Lucas S."/>
            <person name="Han J."/>
            <person name="Lapidus A."/>
            <person name="Cheng J.-F."/>
            <person name="Goodwin L."/>
            <person name="Pitluck S."/>
            <person name="Peters L."/>
            <person name="Ovchinnikova G."/>
            <person name="Teshima H."/>
            <person name="Detter J.C."/>
            <person name="Han C."/>
            <person name="Tapia R."/>
            <person name="Land M."/>
            <person name="Hauser L."/>
            <person name="Kyrpides N."/>
            <person name="Ivanova N."/>
            <person name="Pagani I."/>
            <person name="Kruse T."/>
            <person name="de Vos W.M."/>
            <person name="Boon N."/>
            <person name="Smidt H."/>
            <person name="Woyke T."/>
        </authorList>
    </citation>
    <scope>NUCLEOTIDE SEQUENCE [LARGE SCALE GENOMIC DNA]</scope>
    <source>
        <strain evidence="14">LMG P-21439 / DCA1</strain>
    </source>
</reference>
<dbReference type="EC" id="2.1.1.-" evidence="9"/>